<dbReference type="InterPro" id="IPR006594">
    <property type="entry name" value="LisH"/>
</dbReference>
<dbReference type="Pfam" id="PF00622">
    <property type="entry name" value="SPRY"/>
    <property type="match status" value="1"/>
</dbReference>
<dbReference type="InterPro" id="IPR013144">
    <property type="entry name" value="CRA_dom"/>
</dbReference>
<sequence>MNSSNSNNGQSNSGKSSNFDNLNQDLALHFLELARIGSSKAAVEMEEDDEEAPKELNTINSSGGFLVVTPDKLSVKYTIVSLHGHDVGVVQADKPAPMRRLLYYFEIYVKDAGAKGQIAIGFTNEGFKMRRQPGWEVNSCGYHGDDGLLYRGQGKGDAFGPTYTTGDTVGGGINYASQEFFFTKNGAIVGTVSKEKEMKGRLFPTIAVHSQNEEVHVNFGQKKFAFDEYEAQERLKQQMTIEKISLPPNISYGLVRSYLLHYGYEDTLNSFDLASKSTIPPICIAQENGFDEQDVLYALNQRKTIRQLIRNGEIDAAMNKLRDWYPQIVQVGSLEEAVKHGRIELYKFFGLAEADDPFDDLVQKCVALLAYERPQESPVGYLLEESHRDVVADTVNAMILSTNPKMKDVHGCIQSYLERLLRQLTACCLERRSANGGQGEAFHLHRLLNSSRET</sequence>
<dbReference type="SUPFAM" id="SSF49899">
    <property type="entry name" value="Concanavalin A-like lectins/glucanases"/>
    <property type="match status" value="1"/>
</dbReference>
<dbReference type="PANTHER" id="PTHR12864">
    <property type="entry name" value="RAN BINDING PROTEIN 9-RELATED"/>
    <property type="match status" value="1"/>
</dbReference>
<dbReference type="FunFam" id="2.60.120.920:FF:000092">
    <property type="entry name" value="Ran-binding protein M homolog"/>
    <property type="match status" value="1"/>
</dbReference>
<feature type="domain" description="B30.2/SPRY" evidence="1">
    <location>
        <begin position="34"/>
        <end position="224"/>
    </location>
</feature>
<dbReference type="InterPro" id="IPR043136">
    <property type="entry name" value="B30.2/SPRY_sf"/>
</dbReference>
<name>A0A0B0NXF4_GOSAR</name>
<dbReference type="SMART" id="SM00449">
    <property type="entry name" value="SPRY"/>
    <property type="match status" value="1"/>
</dbReference>
<evidence type="ECO:0000313" key="3">
    <source>
        <dbReference type="Proteomes" id="UP000032142"/>
    </source>
</evidence>
<dbReference type="InterPro" id="IPR013320">
    <property type="entry name" value="ConA-like_dom_sf"/>
</dbReference>
<dbReference type="AlphaFoldDB" id="A0A0B0NXF4"/>
<dbReference type="InterPro" id="IPR050618">
    <property type="entry name" value="Ubq-SigPath_Reg"/>
</dbReference>
<gene>
    <name evidence="2" type="ORF">F383_09612</name>
</gene>
<dbReference type="InterPro" id="IPR024964">
    <property type="entry name" value="CTLH/CRA"/>
</dbReference>
<protein>
    <submittedName>
        <fullName evidence="2">Ran-bindings 9/10</fullName>
    </submittedName>
</protein>
<dbReference type="EMBL" id="KN408422">
    <property type="protein sequence ID" value="KHG17510.1"/>
    <property type="molecule type" value="Genomic_DNA"/>
</dbReference>
<dbReference type="CDD" id="cd12885">
    <property type="entry name" value="SPRY_RanBP_like"/>
    <property type="match status" value="1"/>
</dbReference>
<dbReference type="PROSITE" id="PS50896">
    <property type="entry name" value="LISH"/>
    <property type="match status" value="1"/>
</dbReference>
<dbReference type="Pfam" id="PF10607">
    <property type="entry name" value="CTLH"/>
    <property type="match status" value="1"/>
</dbReference>
<dbReference type="Gene3D" id="2.60.120.920">
    <property type="match status" value="1"/>
</dbReference>
<keyword evidence="3" id="KW-1185">Reference proteome</keyword>
<accession>A0A0B0NXF4</accession>
<dbReference type="InterPro" id="IPR003877">
    <property type="entry name" value="SPRY_dom"/>
</dbReference>
<proteinExistence type="predicted"/>
<dbReference type="InterPro" id="IPR001870">
    <property type="entry name" value="B30.2/SPRY"/>
</dbReference>
<dbReference type="Proteomes" id="UP000032142">
    <property type="component" value="Unassembled WGS sequence"/>
</dbReference>
<dbReference type="InterPro" id="IPR044736">
    <property type="entry name" value="Gid1/RanBPM/SPLA_SPRY"/>
</dbReference>
<organism evidence="2 3">
    <name type="scientific">Gossypium arboreum</name>
    <name type="common">Tree cotton</name>
    <name type="synonym">Gossypium nanking</name>
    <dbReference type="NCBI Taxonomy" id="29729"/>
    <lineage>
        <taxon>Eukaryota</taxon>
        <taxon>Viridiplantae</taxon>
        <taxon>Streptophyta</taxon>
        <taxon>Embryophyta</taxon>
        <taxon>Tracheophyta</taxon>
        <taxon>Spermatophyta</taxon>
        <taxon>Magnoliopsida</taxon>
        <taxon>eudicotyledons</taxon>
        <taxon>Gunneridae</taxon>
        <taxon>Pentapetalae</taxon>
        <taxon>rosids</taxon>
        <taxon>malvids</taxon>
        <taxon>Malvales</taxon>
        <taxon>Malvaceae</taxon>
        <taxon>Malvoideae</taxon>
        <taxon>Gossypium</taxon>
    </lineage>
</organism>
<reference evidence="3" key="1">
    <citation type="submission" date="2014-09" db="EMBL/GenBank/DDBJ databases">
        <authorList>
            <person name="Mudge J."/>
            <person name="Ramaraj T."/>
            <person name="Lindquist I.E."/>
            <person name="Bharti A.K."/>
            <person name="Sundararajan A."/>
            <person name="Cameron C.T."/>
            <person name="Woodward J.E."/>
            <person name="May G.D."/>
            <person name="Brubaker C."/>
            <person name="Broadhvest J."/>
            <person name="Wilkins T.A."/>
        </authorList>
    </citation>
    <scope>NUCLEOTIDE SEQUENCE</scope>
    <source>
        <strain evidence="3">cv. AKA8401</strain>
    </source>
</reference>
<evidence type="ECO:0000313" key="2">
    <source>
        <dbReference type="EMBL" id="KHG17510.1"/>
    </source>
</evidence>
<dbReference type="SMART" id="SM00757">
    <property type="entry name" value="CRA"/>
    <property type="match status" value="1"/>
</dbReference>
<evidence type="ECO:0000259" key="1">
    <source>
        <dbReference type="PROSITE" id="PS50188"/>
    </source>
</evidence>
<dbReference type="PROSITE" id="PS50188">
    <property type="entry name" value="B302_SPRY"/>
    <property type="match status" value="1"/>
</dbReference>